<accession>A0A7C5TGM8</accession>
<dbReference type="InterPro" id="IPR036412">
    <property type="entry name" value="HAD-like_sf"/>
</dbReference>
<dbReference type="EMBL" id="DRZI01000248">
    <property type="protein sequence ID" value="HHP82158.1"/>
    <property type="molecule type" value="Genomic_DNA"/>
</dbReference>
<dbReference type="InterPro" id="IPR050155">
    <property type="entry name" value="HAD-like_hydrolase_sf"/>
</dbReference>
<gene>
    <name evidence="2" type="ORF">ENM84_05780</name>
</gene>
<name>A0A7C5TGM8_9CREN</name>
<organism evidence="2">
    <name type="scientific">Ignisphaera aggregans</name>
    <dbReference type="NCBI Taxonomy" id="334771"/>
    <lineage>
        <taxon>Archaea</taxon>
        <taxon>Thermoproteota</taxon>
        <taxon>Thermoprotei</taxon>
        <taxon>Desulfurococcales</taxon>
        <taxon>Desulfurococcaceae</taxon>
        <taxon>Ignisphaera</taxon>
    </lineage>
</organism>
<dbReference type="PANTHER" id="PTHR43434:SF1">
    <property type="entry name" value="PHOSPHOGLYCOLATE PHOSPHATASE"/>
    <property type="match status" value="1"/>
</dbReference>
<comment type="caution">
    <text evidence="2">The sequence shown here is derived from an EMBL/GenBank/DDBJ whole genome shotgun (WGS) entry which is preliminary data.</text>
</comment>
<dbReference type="NCBIfam" id="TIGR01549">
    <property type="entry name" value="HAD-SF-IA-v1"/>
    <property type="match status" value="1"/>
</dbReference>
<dbReference type="CDD" id="cd01427">
    <property type="entry name" value="HAD_like"/>
    <property type="match status" value="1"/>
</dbReference>
<dbReference type="AlphaFoldDB" id="A0A7C5TGM8"/>
<comment type="similarity">
    <text evidence="1">Belongs to the HAD-like hydrolase superfamily.</text>
</comment>
<dbReference type="SUPFAM" id="SSF56784">
    <property type="entry name" value="HAD-like"/>
    <property type="match status" value="1"/>
</dbReference>
<dbReference type="GO" id="GO:0008967">
    <property type="term" value="F:phosphoglycolate phosphatase activity"/>
    <property type="evidence" value="ECO:0007669"/>
    <property type="project" value="TreeGrafter"/>
</dbReference>
<evidence type="ECO:0000313" key="2">
    <source>
        <dbReference type="EMBL" id="HHP82158.1"/>
    </source>
</evidence>
<dbReference type="Pfam" id="PF00702">
    <property type="entry name" value="Hydrolase"/>
    <property type="match status" value="1"/>
</dbReference>
<dbReference type="PANTHER" id="PTHR43434">
    <property type="entry name" value="PHOSPHOGLYCOLATE PHOSPHATASE"/>
    <property type="match status" value="1"/>
</dbReference>
<protein>
    <submittedName>
        <fullName evidence="2">HAD family hydrolase</fullName>
    </submittedName>
</protein>
<sequence>MSIETIIFDIDGTLVLLPINWDRITSEIRRVSNGNAKSFLGFLAKYHNSEQFWYIHRILEEEEIRAVNNMMILDDLSNIKSFCNVKKIGFVTMQSRRAAEEIVRRLELDKCLDILVTREYAATRAMQLSIAINKLGVEPRNTLFIGDKIADAIASILNNINAIIVMRNPISMRISDTDYLDEDLEVFGIPIARSLREAIEIAKKLYKI</sequence>
<dbReference type="Gene3D" id="3.40.50.1000">
    <property type="entry name" value="HAD superfamily/HAD-like"/>
    <property type="match status" value="1"/>
</dbReference>
<dbReference type="InterPro" id="IPR006439">
    <property type="entry name" value="HAD-SF_hydro_IA"/>
</dbReference>
<reference evidence="2" key="1">
    <citation type="journal article" date="2020" name="mSystems">
        <title>Genome- and Community-Level Interaction Insights into Carbon Utilization and Element Cycling Functions of Hydrothermarchaeota in Hydrothermal Sediment.</title>
        <authorList>
            <person name="Zhou Z."/>
            <person name="Liu Y."/>
            <person name="Xu W."/>
            <person name="Pan J."/>
            <person name="Luo Z.H."/>
            <person name="Li M."/>
        </authorList>
    </citation>
    <scope>NUCLEOTIDE SEQUENCE [LARGE SCALE GENOMIC DNA]</scope>
    <source>
        <strain evidence="2">SpSt-1121</strain>
    </source>
</reference>
<dbReference type="InterPro" id="IPR023214">
    <property type="entry name" value="HAD_sf"/>
</dbReference>
<dbReference type="GO" id="GO:0006281">
    <property type="term" value="P:DNA repair"/>
    <property type="evidence" value="ECO:0007669"/>
    <property type="project" value="TreeGrafter"/>
</dbReference>
<proteinExistence type="inferred from homology"/>
<evidence type="ECO:0000256" key="1">
    <source>
        <dbReference type="ARBA" id="ARBA00007958"/>
    </source>
</evidence>
<keyword evidence="2" id="KW-0378">Hydrolase</keyword>